<dbReference type="EMBL" id="JACCHJ010000001">
    <property type="protein sequence ID" value="NYK11744.1"/>
    <property type="molecule type" value="Genomic_DNA"/>
</dbReference>
<keyword evidence="1" id="KW-0812">Transmembrane</keyword>
<evidence type="ECO:0000256" key="1">
    <source>
        <dbReference type="SAM" id="Phobius"/>
    </source>
</evidence>
<proteinExistence type="predicted"/>
<name>A0A853DWY1_9MICO</name>
<gene>
    <name evidence="2" type="ORF">HNR14_003625</name>
</gene>
<feature type="transmembrane region" description="Helical" evidence="1">
    <location>
        <begin position="109"/>
        <end position="128"/>
    </location>
</feature>
<feature type="transmembrane region" description="Helical" evidence="1">
    <location>
        <begin position="82"/>
        <end position="102"/>
    </location>
</feature>
<evidence type="ECO:0000313" key="3">
    <source>
        <dbReference type="Proteomes" id="UP000521075"/>
    </source>
</evidence>
<reference evidence="2 3" key="1">
    <citation type="submission" date="2020-07" db="EMBL/GenBank/DDBJ databases">
        <title>Sequencing the genomes of 1000 actinobacteria strains.</title>
        <authorList>
            <person name="Klenk H.-P."/>
        </authorList>
    </citation>
    <scope>NUCLEOTIDE SEQUENCE [LARGE SCALE GENOMIC DNA]</scope>
    <source>
        <strain evidence="2 3">DSM 15166</strain>
    </source>
</reference>
<protein>
    <submittedName>
        <fullName evidence="2">Cytochrome bd-type quinol oxidase subunit 1</fullName>
    </submittedName>
</protein>
<keyword evidence="1" id="KW-1133">Transmembrane helix</keyword>
<organism evidence="2 3">
    <name type="scientific">Leifsonia naganoensis</name>
    <dbReference type="NCBI Taxonomy" id="150025"/>
    <lineage>
        <taxon>Bacteria</taxon>
        <taxon>Bacillati</taxon>
        <taxon>Actinomycetota</taxon>
        <taxon>Actinomycetes</taxon>
        <taxon>Micrococcales</taxon>
        <taxon>Microbacteriaceae</taxon>
        <taxon>Leifsonia</taxon>
    </lineage>
</organism>
<keyword evidence="3" id="KW-1185">Reference proteome</keyword>
<dbReference type="AlphaFoldDB" id="A0A853DWY1"/>
<dbReference type="RefSeq" id="WP_179702110.1">
    <property type="nucleotide sequence ID" value="NZ_BAAAHA010000002.1"/>
</dbReference>
<dbReference type="Proteomes" id="UP000521075">
    <property type="component" value="Unassembled WGS sequence"/>
</dbReference>
<comment type="caution">
    <text evidence="2">The sequence shown here is derived from an EMBL/GenBank/DDBJ whole genome shotgun (WGS) entry which is preliminary data.</text>
</comment>
<evidence type="ECO:0000313" key="2">
    <source>
        <dbReference type="EMBL" id="NYK11744.1"/>
    </source>
</evidence>
<keyword evidence="1" id="KW-0472">Membrane</keyword>
<accession>A0A853DWY1</accession>
<feature type="transmembrane region" description="Helical" evidence="1">
    <location>
        <begin position="27"/>
        <end position="52"/>
    </location>
</feature>
<sequence>MKRAAIETRGRARGDVMRSPAGAARTVFGTVATVLAWSVVLPLMNLVIPLFFQAWEELSLISFFGERPSPEQIAAEEWKLCVARGVSLLGTALIVIAIVLLGRTRQGRVNLWLAASLSALLSVMWLAVNGGWFTPDR</sequence>